<evidence type="ECO:0000313" key="2">
    <source>
        <dbReference type="Proteomes" id="UP001222325"/>
    </source>
</evidence>
<feature type="non-terminal residue" evidence="1">
    <location>
        <position position="79"/>
    </location>
</feature>
<keyword evidence="2" id="KW-1185">Reference proteome</keyword>
<dbReference type="Proteomes" id="UP001222325">
    <property type="component" value="Unassembled WGS sequence"/>
</dbReference>
<sequence>MKRATLRTLCPWVARASPTTSLFKIQRLRKGKTTSKLPVRMLTTTCDDWLITCSKPFPTPCAAFRTHPRLSSESAHAHL</sequence>
<dbReference type="AlphaFoldDB" id="A0AAD6TNX8"/>
<gene>
    <name evidence="1" type="ORF">B0H15DRAFT_871129</name>
</gene>
<reference evidence="1" key="1">
    <citation type="submission" date="2023-03" db="EMBL/GenBank/DDBJ databases">
        <title>Massive genome expansion in bonnet fungi (Mycena s.s.) driven by repeated elements and novel gene families across ecological guilds.</title>
        <authorList>
            <consortium name="Lawrence Berkeley National Laboratory"/>
            <person name="Harder C.B."/>
            <person name="Miyauchi S."/>
            <person name="Viragh M."/>
            <person name="Kuo A."/>
            <person name="Thoen E."/>
            <person name="Andreopoulos B."/>
            <person name="Lu D."/>
            <person name="Skrede I."/>
            <person name="Drula E."/>
            <person name="Henrissat B."/>
            <person name="Morin E."/>
            <person name="Kohler A."/>
            <person name="Barry K."/>
            <person name="LaButti K."/>
            <person name="Morin E."/>
            <person name="Salamov A."/>
            <person name="Lipzen A."/>
            <person name="Mereny Z."/>
            <person name="Hegedus B."/>
            <person name="Baldrian P."/>
            <person name="Stursova M."/>
            <person name="Weitz H."/>
            <person name="Taylor A."/>
            <person name="Grigoriev I.V."/>
            <person name="Nagy L.G."/>
            <person name="Martin F."/>
            <person name="Kauserud H."/>
        </authorList>
    </citation>
    <scope>NUCLEOTIDE SEQUENCE</scope>
    <source>
        <strain evidence="1">CBHHK173m</strain>
    </source>
</reference>
<name>A0AAD6TNX8_9AGAR</name>
<organism evidence="1 2">
    <name type="scientific">Mycena belliarum</name>
    <dbReference type="NCBI Taxonomy" id="1033014"/>
    <lineage>
        <taxon>Eukaryota</taxon>
        <taxon>Fungi</taxon>
        <taxon>Dikarya</taxon>
        <taxon>Basidiomycota</taxon>
        <taxon>Agaricomycotina</taxon>
        <taxon>Agaricomycetes</taxon>
        <taxon>Agaricomycetidae</taxon>
        <taxon>Agaricales</taxon>
        <taxon>Marasmiineae</taxon>
        <taxon>Mycenaceae</taxon>
        <taxon>Mycena</taxon>
    </lineage>
</organism>
<comment type="caution">
    <text evidence="1">The sequence shown here is derived from an EMBL/GenBank/DDBJ whole genome shotgun (WGS) entry which is preliminary data.</text>
</comment>
<protein>
    <submittedName>
        <fullName evidence="1">Uncharacterized protein</fullName>
    </submittedName>
</protein>
<proteinExistence type="predicted"/>
<evidence type="ECO:0000313" key="1">
    <source>
        <dbReference type="EMBL" id="KAJ7069069.1"/>
    </source>
</evidence>
<dbReference type="EMBL" id="JARJCN010000137">
    <property type="protein sequence ID" value="KAJ7069069.1"/>
    <property type="molecule type" value="Genomic_DNA"/>
</dbReference>
<accession>A0AAD6TNX8</accession>